<protein>
    <recommendedName>
        <fullName evidence="5">Hemerythrin-like domain-containing protein</fullName>
    </recommendedName>
</protein>
<keyword evidence="3" id="KW-0479">Metal-binding</keyword>
<proteinExistence type="predicted"/>
<feature type="domain" description="Hemerythrin-like" evidence="5">
    <location>
        <begin position="92"/>
        <end position="233"/>
    </location>
</feature>
<dbReference type="AlphaFoldDB" id="A0A853L4R8"/>
<evidence type="ECO:0000256" key="2">
    <source>
        <dbReference type="ARBA" id="ARBA00022490"/>
    </source>
</evidence>
<dbReference type="InterPro" id="IPR019903">
    <property type="entry name" value="RIC_family"/>
</dbReference>
<evidence type="ECO:0000259" key="5">
    <source>
        <dbReference type="Pfam" id="PF01814"/>
    </source>
</evidence>
<dbReference type="GO" id="GO:0046872">
    <property type="term" value="F:metal ion binding"/>
    <property type="evidence" value="ECO:0007669"/>
    <property type="project" value="UniProtKB-KW"/>
</dbReference>
<evidence type="ECO:0000256" key="4">
    <source>
        <dbReference type="ARBA" id="ARBA00023004"/>
    </source>
</evidence>
<dbReference type="PANTHER" id="PTHR36438:SF1">
    <property type="entry name" value="IRON-SULFUR CLUSTER REPAIR PROTEIN YTFE"/>
    <property type="match status" value="1"/>
</dbReference>
<dbReference type="Proteomes" id="UP000094009">
    <property type="component" value="Unassembled WGS sequence"/>
</dbReference>
<name>A0A853L4R8_9PROT</name>
<sequence length="235" mass="26416">MQDALNTATQDVKPAELLDQSLGGLISCFPGATLVFRRHRIGFCCHPDQTLQEAAKRKELDPHAIAGELCKLPKGPLTMPDVGDVDGFIDFILTRYHDVHREELIELIALSREIEIVHGDHPDAPVGLADALMEMAEQLDMHMTKEENILFPAMREMSRNTSITSALAMPIHCMREEHDDHGQAIHKLQKLTNNCTLPDGVCGSWRRLYSAIGKLIEDLVAHMYLENSILFPRFE</sequence>
<accession>A0A853L4R8</accession>
<evidence type="ECO:0000313" key="6">
    <source>
        <dbReference type="EMBL" id="OAZ11822.1"/>
    </source>
</evidence>
<evidence type="ECO:0000256" key="3">
    <source>
        <dbReference type="ARBA" id="ARBA00022723"/>
    </source>
</evidence>
<dbReference type="EMBL" id="JPVZ01000001">
    <property type="protein sequence ID" value="OAZ11822.1"/>
    <property type="molecule type" value="Genomic_DNA"/>
</dbReference>
<comment type="subcellular location">
    <subcellularLocation>
        <location evidence="1">Cytoplasm</location>
    </subcellularLocation>
</comment>
<dbReference type="PANTHER" id="PTHR36438">
    <property type="entry name" value="IRON-SULFUR CLUSTER REPAIR PROTEIN YTFE"/>
    <property type="match status" value="1"/>
</dbReference>
<dbReference type="Pfam" id="PF04405">
    <property type="entry name" value="ScdA_N"/>
    <property type="match status" value="1"/>
</dbReference>
<evidence type="ECO:0000256" key="1">
    <source>
        <dbReference type="ARBA" id="ARBA00004496"/>
    </source>
</evidence>
<dbReference type="Gene3D" id="1.20.120.520">
    <property type="entry name" value="nmb1532 protein domain like"/>
    <property type="match status" value="1"/>
</dbReference>
<organism evidence="6 7">
    <name type="scientific">Thalassospira tepidiphila MCCC 1A03514</name>
    <dbReference type="NCBI Taxonomy" id="1177930"/>
    <lineage>
        <taxon>Bacteria</taxon>
        <taxon>Pseudomonadati</taxon>
        <taxon>Pseudomonadota</taxon>
        <taxon>Alphaproteobacteria</taxon>
        <taxon>Rhodospirillales</taxon>
        <taxon>Thalassospiraceae</taxon>
        <taxon>Thalassospira</taxon>
    </lineage>
</organism>
<dbReference type="InterPro" id="IPR012312">
    <property type="entry name" value="Hemerythrin-like"/>
</dbReference>
<keyword evidence="2" id="KW-0963">Cytoplasm</keyword>
<dbReference type="GO" id="GO:0005737">
    <property type="term" value="C:cytoplasm"/>
    <property type="evidence" value="ECO:0007669"/>
    <property type="project" value="UniProtKB-SubCell"/>
</dbReference>
<dbReference type="CDD" id="cd12108">
    <property type="entry name" value="Hr-like"/>
    <property type="match status" value="1"/>
</dbReference>
<evidence type="ECO:0000313" key="7">
    <source>
        <dbReference type="Proteomes" id="UP000094009"/>
    </source>
</evidence>
<dbReference type="Pfam" id="PF01814">
    <property type="entry name" value="Hemerythrin"/>
    <property type="match status" value="1"/>
</dbReference>
<reference evidence="6 7" key="1">
    <citation type="submission" date="2014-07" db="EMBL/GenBank/DDBJ databases">
        <title>Draft genome sequence of Thalassospira tepidiphila 1-1B.</title>
        <authorList>
            <person name="Lai Q."/>
            <person name="Shao Z."/>
        </authorList>
    </citation>
    <scope>NUCLEOTIDE SEQUENCE [LARGE SCALE GENOMIC DNA]</scope>
    <source>
        <strain evidence="6 7">MCCC 1A03514</strain>
    </source>
</reference>
<comment type="caution">
    <text evidence="6">The sequence shown here is derived from an EMBL/GenBank/DDBJ whole genome shotgun (WGS) entry which is preliminary data.</text>
</comment>
<keyword evidence="4" id="KW-0408">Iron</keyword>
<gene>
    <name evidence="6" type="ORF">TH4_01685</name>
</gene>
<dbReference type="RefSeq" id="WP_083996935.1">
    <property type="nucleotide sequence ID" value="NZ_JPVZ01000001.1"/>
</dbReference>